<protein>
    <recommendedName>
        <fullName evidence="3">Leucine rich repeat variant</fullName>
    </recommendedName>
</protein>
<gene>
    <name evidence="1" type="ORF">SOCE26_000710</name>
</gene>
<dbReference type="AlphaFoldDB" id="A0A2L0EHD8"/>
<evidence type="ECO:0000313" key="1">
    <source>
        <dbReference type="EMBL" id="AUX38693.1"/>
    </source>
</evidence>
<organism evidence="1 2">
    <name type="scientific">Sorangium cellulosum</name>
    <name type="common">Polyangium cellulosum</name>
    <dbReference type="NCBI Taxonomy" id="56"/>
    <lineage>
        <taxon>Bacteria</taxon>
        <taxon>Pseudomonadati</taxon>
        <taxon>Myxococcota</taxon>
        <taxon>Polyangia</taxon>
        <taxon>Polyangiales</taxon>
        <taxon>Polyangiaceae</taxon>
        <taxon>Sorangium</taxon>
    </lineage>
</organism>
<dbReference type="EMBL" id="CP012673">
    <property type="protein sequence ID" value="AUX38693.1"/>
    <property type="molecule type" value="Genomic_DNA"/>
</dbReference>
<name>A0A2L0EHD8_SORCE</name>
<dbReference type="Proteomes" id="UP000238348">
    <property type="component" value="Chromosome"/>
</dbReference>
<dbReference type="OrthoDB" id="5381711at2"/>
<evidence type="ECO:0008006" key="3">
    <source>
        <dbReference type="Google" id="ProtNLM"/>
    </source>
</evidence>
<sequence length="261" mass="28818">MDPLAERWRRAVPSLKELRLRVAFLRSEMLRAEVAAVARALDDLCRDAEQASPVARDVLSAAVPVLADPALSERVEQLRELAASSALLSLSRLLRRKARRHEAAPPPAPLPDERRLAASSAGRALTLGERRALARRPTRAAFDALLRDPHPLVIRNLLANPRMTEDDVVRLAARRPATPEVMIEIARHPEWSQRARVRMAIVQNPGAPPEIAVPMVRLLLRPELTQLVAAPDVPGVVRAAAKEMLERRPPVPYKPGGALEQ</sequence>
<accession>A0A2L0EHD8</accession>
<dbReference type="RefSeq" id="WP_159396502.1">
    <property type="nucleotide sequence ID" value="NZ_CP012673.1"/>
</dbReference>
<evidence type="ECO:0000313" key="2">
    <source>
        <dbReference type="Proteomes" id="UP000238348"/>
    </source>
</evidence>
<reference evidence="1 2" key="1">
    <citation type="submission" date="2015-09" db="EMBL/GenBank/DDBJ databases">
        <title>Sorangium comparison.</title>
        <authorList>
            <person name="Zaburannyi N."/>
            <person name="Bunk B."/>
            <person name="Overmann J."/>
            <person name="Mueller R."/>
        </authorList>
    </citation>
    <scope>NUCLEOTIDE SEQUENCE [LARGE SCALE GENOMIC DNA]</scope>
    <source>
        <strain evidence="1 2">So ce26</strain>
    </source>
</reference>
<proteinExistence type="predicted"/>